<gene>
    <name evidence="5" type="ORF">BD289DRAFT_441601</name>
</gene>
<dbReference type="PANTHER" id="PTHR32004">
    <property type="entry name" value="TRNA LIGASE"/>
    <property type="match status" value="1"/>
</dbReference>
<feature type="domain" description="tRNA ligase phosphodiesterase" evidence="2">
    <location>
        <begin position="688"/>
        <end position="962"/>
    </location>
</feature>
<name>A0A2T2ZZ75_9PEZI</name>
<evidence type="ECO:0000313" key="5">
    <source>
        <dbReference type="EMBL" id="PSR80013.1"/>
    </source>
</evidence>
<dbReference type="InterPro" id="IPR015965">
    <property type="entry name" value="tRNA_lig_PDEase"/>
</dbReference>
<proteinExistence type="predicted"/>
<dbReference type="GO" id="GO:0005524">
    <property type="term" value="F:ATP binding"/>
    <property type="evidence" value="ECO:0007669"/>
    <property type="project" value="InterPro"/>
</dbReference>
<dbReference type="InterPro" id="IPR027417">
    <property type="entry name" value="P-loop_NTPase"/>
</dbReference>
<dbReference type="GO" id="GO:0003972">
    <property type="term" value="F:RNA ligase (ATP) activity"/>
    <property type="evidence" value="ECO:0007669"/>
    <property type="project" value="InterPro"/>
</dbReference>
<accession>A0A2T2ZZ75</accession>
<evidence type="ECO:0000256" key="1">
    <source>
        <dbReference type="SAM" id="MobiDB-lite"/>
    </source>
</evidence>
<dbReference type="FunCoup" id="A0A2T2ZZ75">
    <property type="interactions" value="85"/>
</dbReference>
<dbReference type="GO" id="GO:0006388">
    <property type="term" value="P:tRNA splicing, via endonucleolytic cleavage and ligation"/>
    <property type="evidence" value="ECO:0007669"/>
    <property type="project" value="InterPro"/>
</dbReference>
<sequence>MAGPRTAPACILRSTRGPHCSSITLQSSCSTSACLSSLKRSSLQPSCQKHCSLRALHTTLGPCPRLQKFSRLQPVQADLAAVSLHQHFQCQTRNVSASTTHRLASKGSPKMDLGNQGDVARLVGQVAAGTSTTTPSTKAPYVAQDPNVVGELVQTLEAGAASKSKGGIAVRKTKFTVAKSPDKLSVHSWKVAEHEYKKPNLPTYARGLFTTRTRAGVPEIAIRGYNKFFNVGEVRDTKWDSIVETTQGPYELTLKENGCIIFLSGLEDGTLLVCSKHSTGDRTDVDLSHAGAGERHIEKQLQACGRTKADLARELRARNVTAVAELCDDDFEEHVLAYGPDKAGLYLHGMNVNVPEFVTYPSSLVHQFADDWGFRKVGVLSMDTIGQVKTFLDQCAETGAYEGRDVEGFVIRCKRSHDLDKVAPYDWFFKYKFEEPYLMYRQWRECTKAVIAQKPPRIRKHHQITKEYLTFATKRLAADPKLGQLYVQNHGIIALRDEFLAYKHMDGVAAAKWEELHGGPDGAMVDRNVVLVPIATIGCGKTTVAVALSKLFGFGHVQNDNITGQKRPPRFTAAVLEQLETYPAVVADRNNAERRERRQIITDLKMQNGEVQIVALNFVHDDLSKIRQVTMDRVFSRGDNHQTIQAATDPAKVKGIMENFLHRFEPLDASKNPDDGFHAVIHLDPAAGSRKNLETVVTELHKQYPSLIETMPSAEEMDRAVEDALNEYKPDLRHKIGGGGSGSGGNGNGKNKNKDQQNNHAPAAKTTKKKPLEYMSIEVPAKDITALLQKTFESAGAEESRFYNHLKESQHVQPQFHVTLMHRAAAKEFPELWDRYTQMQAELEASMQSPHANGSLGECDVVLERVVYDGRIMAIVVRLADPEGKWQCVNKVAHITIGTRDNKVKPKESNDLLQRWLSEDGQGGGGGGAAAAGGAGDVAETKIYDIGFEGRPTVKGTVKPVLSR</sequence>
<dbReference type="PANTHER" id="PTHR32004:SF1">
    <property type="entry name" value="TRNA LIGASE"/>
    <property type="match status" value="1"/>
</dbReference>
<dbReference type="OrthoDB" id="276239at2759"/>
<dbReference type="AlphaFoldDB" id="A0A2T2ZZ75"/>
<dbReference type="InterPro" id="IPR019039">
    <property type="entry name" value="T4-Rnl1-like_N"/>
</dbReference>
<dbReference type="InParanoid" id="A0A2T2ZZ75"/>
<protein>
    <submittedName>
        <fullName evidence="5">tRNA ligase</fullName>
    </submittedName>
</protein>
<feature type="region of interest" description="Disordered" evidence="1">
    <location>
        <begin position="731"/>
        <end position="772"/>
    </location>
</feature>
<evidence type="ECO:0000259" key="2">
    <source>
        <dbReference type="Pfam" id="PF08302"/>
    </source>
</evidence>
<dbReference type="InterPro" id="IPR015966">
    <property type="entry name" value="tRNA_lig_kin_fungi"/>
</dbReference>
<dbReference type="Pfam" id="PF09511">
    <property type="entry name" value="RNA_lig_T4_1"/>
    <property type="match status" value="1"/>
</dbReference>
<reference evidence="5 6" key="1">
    <citation type="journal article" date="2018" name="Mycol. Prog.">
        <title>Coniella lustricola, a new species from submerged detritus.</title>
        <authorList>
            <person name="Raudabaugh D.B."/>
            <person name="Iturriaga T."/>
            <person name="Carver A."/>
            <person name="Mondo S."/>
            <person name="Pangilinan J."/>
            <person name="Lipzen A."/>
            <person name="He G."/>
            <person name="Amirebrahimi M."/>
            <person name="Grigoriev I.V."/>
            <person name="Miller A.N."/>
        </authorList>
    </citation>
    <scope>NUCLEOTIDE SEQUENCE [LARGE SCALE GENOMIC DNA]</scope>
    <source>
        <strain evidence="5 6">B22-T-1</strain>
    </source>
</reference>
<dbReference type="Gene3D" id="3.40.50.300">
    <property type="entry name" value="P-loop containing nucleotide triphosphate hydrolases"/>
    <property type="match status" value="1"/>
</dbReference>
<dbReference type="STRING" id="2025994.A0A2T2ZZ75"/>
<dbReference type="SUPFAM" id="SSF52540">
    <property type="entry name" value="P-loop containing nucleoside triphosphate hydrolases"/>
    <property type="match status" value="1"/>
</dbReference>
<organism evidence="5 6">
    <name type="scientific">Coniella lustricola</name>
    <dbReference type="NCBI Taxonomy" id="2025994"/>
    <lineage>
        <taxon>Eukaryota</taxon>
        <taxon>Fungi</taxon>
        <taxon>Dikarya</taxon>
        <taxon>Ascomycota</taxon>
        <taxon>Pezizomycotina</taxon>
        <taxon>Sordariomycetes</taxon>
        <taxon>Sordariomycetidae</taxon>
        <taxon>Diaporthales</taxon>
        <taxon>Schizoparmaceae</taxon>
        <taxon>Coniella</taxon>
    </lineage>
</organism>
<dbReference type="Pfam" id="PF08302">
    <property type="entry name" value="tRNA_lig_CPD"/>
    <property type="match status" value="1"/>
</dbReference>
<dbReference type="Pfam" id="PF08303">
    <property type="entry name" value="tRNA_lig_kinase"/>
    <property type="match status" value="1"/>
</dbReference>
<feature type="compositionally biased region" description="Gly residues" evidence="1">
    <location>
        <begin position="737"/>
        <end position="748"/>
    </location>
</feature>
<dbReference type="FunFam" id="3.40.50.300:FF:001690">
    <property type="entry name" value="tRNA ligase"/>
    <property type="match status" value="1"/>
</dbReference>
<dbReference type="EMBL" id="KZ678547">
    <property type="protein sequence ID" value="PSR80013.1"/>
    <property type="molecule type" value="Genomic_DNA"/>
</dbReference>
<dbReference type="GO" id="GO:0005634">
    <property type="term" value="C:nucleus"/>
    <property type="evidence" value="ECO:0007669"/>
    <property type="project" value="TreeGrafter"/>
</dbReference>
<keyword evidence="5" id="KW-0436">Ligase</keyword>
<evidence type="ECO:0000259" key="4">
    <source>
        <dbReference type="Pfam" id="PF09511"/>
    </source>
</evidence>
<keyword evidence="6" id="KW-1185">Reference proteome</keyword>
<dbReference type="PROSITE" id="PS51257">
    <property type="entry name" value="PROKAR_LIPOPROTEIN"/>
    <property type="match status" value="1"/>
</dbReference>
<feature type="domain" description="T4 RNA ligase 1-like N-terminal" evidence="4">
    <location>
        <begin position="204"/>
        <end position="438"/>
    </location>
</feature>
<dbReference type="Proteomes" id="UP000241462">
    <property type="component" value="Unassembled WGS sequence"/>
</dbReference>
<evidence type="ECO:0000259" key="3">
    <source>
        <dbReference type="Pfam" id="PF08303"/>
    </source>
</evidence>
<evidence type="ECO:0000313" key="6">
    <source>
        <dbReference type="Proteomes" id="UP000241462"/>
    </source>
</evidence>
<feature type="domain" description="tRNA ligase kinase" evidence="3">
    <location>
        <begin position="530"/>
        <end position="685"/>
    </location>
</feature>